<protein>
    <submittedName>
        <fullName evidence="1">Uncharacterized protein</fullName>
    </submittedName>
</protein>
<sequence length="59" mass="7013">MKKISSIKDLIEINLDCHYQFMEHLKEEFMLLYEAIGDEAKIFDFSLSGRIHILRVPGW</sequence>
<reference evidence="1 2" key="2">
    <citation type="submission" date="2020-04" db="EMBL/GenBank/DDBJ databases">
        <authorList>
            <person name="Fomenkov A."/>
            <person name="Anton B.P."/>
            <person name="Roberts R.J."/>
        </authorList>
    </citation>
    <scope>NUCLEOTIDE SEQUENCE [LARGE SCALE GENOMIC DNA]</scope>
    <source>
        <strain evidence="1 2">S2</strain>
    </source>
</reference>
<dbReference type="Proteomes" id="UP000501868">
    <property type="component" value="Chromosome"/>
</dbReference>
<dbReference type="AlphaFoldDB" id="A0A6H1NX81"/>
<organism evidence="1 2">
    <name type="scientific">Priestia megaterium</name>
    <name type="common">Bacillus megaterium</name>
    <dbReference type="NCBI Taxonomy" id="1404"/>
    <lineage>
        <taxon>Bacteria</taxon>
        <taxon>Bacillati</taxon>
        <taxon>Bacillota</taxon>
        <taxon>Bacilli</taxon>
        <taxon>Bacillales</taxon>
        <taxon>Bacillaceae</taxon>
        <taxon>Priestia</taxon>
    </lineage>
</organism>
<accession>A0A6H1NX81</accession>
<reference evidence="1 2" key="1">
    <citation type="submission" date="2020-04" db="EMBL/GenBank/DDBJ databases">
        <title>Genome-Wide Identification of 5-Methylcytosine Sites in Bacterial Genomes By High-Throughput Sequencing of MspJI Restriction Fragments.</title>
        <authorList>
            <person name="Wu V."/>
        </authorList>
    </citation>
    <scope>NUCLEOTIDE SEQUENCE [LARGE SCALE GENOMIC DNA]</scope>
    <source>
        <strain evidence="1 2">S2</strain>
    </source>
</reference>
<proteinExistence type="predicted"/>
<name>A0A6H1NX81_PRIMG</name>
<evidence type="ECO:0000313" key="2">
    <source>
        <dbReference type="Proteomes" id="UP000501868"/>
    </source>
</evidence>
<evidence type="ECO:0000313" key="1">
    <source>
        <dbReference type="EMBL" id="QIZ05910.1"/>
    </source>
</evidence>
<gene>
    <name evidence="1" type="ORF">HFZ78_03350</name>
</gene>
<dbReference type="EMBL" id="CP051128">
    <property type="protein sequence ID" value="QIZ05910.1"/>
    <property type="molecule type" value="Genomic_DNA"/>
</dbReference>